<gene>
    <name evidence="3" type="ORF">RDB_LOCUS146588</name>
</gene>
<feature type="domain" description="FAD dependent oxidoreductase" evidence="2">
    <location>
        <begin position="241"/>
        <end position="594"/>
    </location>
</feature>
<dbReference type="Gene3D" id="3.30.9.10">
    <property type="entry name" value="D-Amino Acid Oxidase, subunit A, domain 2"/>
    <property type="match status" value="1"/>
</dbReference>
<dbReference type="InterPro" id="IPR029052">
    <property type="entry name" value="Metallo-depent_PP-like"/>
</dbReference>
<evidence type="ECO:0000313" key="4">
    <source>
        <dbReference type="Proteomes" id="UP000663853"/>
    </source>
</evidence>
<evidence type="ECO:0008006" key="5">
    <source>
        <dbReference type="Google" id="ProtNLM"/>
    </source>
</evidence>
<dbReference type="Gene3D" id="3.60.21.10">
    <property type="match status" value="1"/>
</dbReference>
<dbReference type="PANTHER" id="PTHR13847">
    <property type="entry name" value="SARCOSINE DEHYDROGENASE-RELATED"/>
    <property type="match status" value="1"/>
</dbReference>
<reference evidence="3" key="1">
    <citation type="submission" date="2021-01" db="EMBL/GenBank/DDBJ databases">
        <authorList>
            <person name="Kaushik A."/>
        </authorList>
    </citation>
    <scope>NUCLEOTIDE SEQUENCE</scope>
    <source>
        <strain evidence="3">AG6-10EEA</strain>
    </source>
</reference>
<dbReference type="PANTHER" id="PTHR13847:SF150">
    <property type="entry name" value="OXIDOREDUCTASE TDA3-RELATED"/>
    <property type="match status" value="1"/>
</dbReference>
<dbReference type="GO" id="GO:0016787">
    <property type="term" value="F:hydrolase activity"/>
    <property type="evidence" value="ECO:0007669"/>
    <property type="project" value="InterPro"/>
</dbReference>
<evidence type="ECO:0000313" key="3">
    <source>
        <dbReference type="EMBL" id="CAE6520569.1"/>
    </source>
</evidence>
<organism evidence="3 4">
    <name type="scientific">Rhizoctonia solani</name>
    <dbReference type="NCBI Taxonomy" id="456999"/>
    <lineage>
        <taxon>Eukaryota</taxon>
        <taxon>Fungi</taxon>
        <taxon>Dikarya</taxon>
        <taxon>Basidiomycota</taxon>
        <taxon>Agaricomycotina</taxon>
        <taxon>Agaricomycetes</taxon>
        <taxon>Cantharellales</taxon>
        <taxon>Ceratobasidiaceae</taxon>
        <taxon>Rhizoctonia</taxon>
    </lineage>
</organism>
<dbReference type="GO" id="GO:0005770">
    <property type="term" value="C:late endosome"/>
    <property type="evidence" value="ECO:0007669"/>
    <property type="project" value="TreeGrafter"/>
</dbReference>
<protein>
    <recommendedName>
        <fullName evidence="5">FAD dependent oxidoreductase domain-containing protein</fullName>
    </recommendedName>
</protein>
<dbReference type="InterPro" id="IPR006076">
    <property type="entry name" value="FAD-dep_OxRdtase"/>
</dbReference>
<dbReference type="SUPFAM" id="SSF51905">
    <property type="entry name" value="FAD/NAD(P)-binding domain"/>
    <property type="match status" value="1"/>
</dbReference>
<dbReference type="GO" id="GO:0042147">
    <property type="term" value="P:retrograde transport, endosome to Golgi"/>
    <property type="evidence" value="ECO:0007669"/>
    <property type="project" value="TreeGrafter"/>
</dbReference>
<proteinExistence type="predicted"/>
<accession>A0A8H3DC63</accession>
<dbReference type="InterPro" id="IPR036188">
    <property type="entry name" value="FAD/NAD-bd_sf"/>
</dbReference>
<dbReference type="SUPFAM" id="SSF56300">
    <property type="entry name" value="Metallo-dependent phosphatases"/>
    <property type="match status" value="1"/>
</dbReference>
<dbReference type="AlphaFoldDB" id="A0A8H3DC63"/>
<dbReference type="Pfam" id="PF00149">
    <property type="entry name" value="Metallophos"/>
    <property type="match status" value="1"/>
</dbReference>
<comment type="caution">
    <text evidence="3">The sequence shown here is derived from an EMBL/GenBank/DDBJ whole genome shotgun (WGS) entry which is preliminary data.</text>
</comment>
<dbReference type="Proteomes" id="UP000663853">
    <property type="component" value="Unassembled WGS sequence"/>
</dbReference>
<evidence type="ECO:0000259" key="2">
    <source>
        <dbReference type="Pfam" id="PF01266"/>
    </source>
</evidence>
<evidence type="ECO:0000259" key="1">
    <source>
        <dbReference type="Pfam" id="PF00149"/>
    </source>
</evidence>
<name>A0A8H3DC63_9AGAM</name>
<feature type="domain" description="Calcineurin-like phosphoesterase" evidence="1">
    <location>
        <begin position="39"/>
        <end position="209"/>
    </location>
</feature>
<dbReference type="Gene3D" id="3.50.50.60">
    <property type="entry name" value="FAD/NAD(P)-binding domain"/>
    <property type="match status" value="1"/>
</dbReference>
<dbReference type="GO" id="GO:0005829">
    <property type="term" value="C:cytosol"/>
    <property type="evidence" value="ECO:0007669"/>
    <property type="project" value="GOC"/>
</dbReference>
<dbReference type="InterPro" id="IPR004843">
    <property type="entry name" value="Calcineurin-like_PHP"/>
</dbReference>
<dbReference type="EMBL" id="CAJMXA010003884">
    <property type="protein sequence ID" value="CAE6520569.1"/>
    <property type="molecule type" value="Genomic_DNA"/>
</dbReference>
<dbReference type="Pfam" id="PF01266">
    <property type="entry name" value="DAO"/>
    <property type="match status" value="1"/>
</dbReference>
<sequence length="609" mass="65897">MELPHPAHSGATYQVYTSFPLGVPIPRPGKNWTRFVCDFTTFGKGFKPALDWIKELRHPQKVLIAGNHELSLDLQHRGEIYGRIDSQMAAELDEERRMLTDQSATDANLTYLEVASAEISGGSGKKWSIHGSPYTPEYGTMGFSYPRSAENTMWINVPQNTEVLVTHGPPFGILDSSRHGSHVGCPGLSHAVLHRLPHVRLHVYGHIHESRGVEIHQGSAGQDIVDYHNSPPAHNLMGRSIAIIGGGIIGASTAYYLSALAQDIDIHVVESVSIAAAASGKAGGFLALDWHSNKTKPLAALSFKLHQELADAHDGVKRWGYRRTNTLQLDIDEDRRNKSVPGAEWLKSISSHKKLGDEETTGQVHPFHLTQTLADVAQSRGVQVHLGASASKINFAPDSDKVPVELVATKSDGSEIVIPATDIVFAAGPWTGSLARRLLGEKYAGSAGTIEPSEPSSSIVLRPDESHKITNHMLFTELVFKNLSCEPEVYPRLDGTVYLCGAGNENESTPLPERADQVKPTPGSIQRLKEAAEFVSPGTFEKAQVVAEQCCFRPNSQTGLPVIGKVREGIWMASGHGVWGIQNGPGTGKCLAELILGLPTSADISQLSP</sequence>